<evidence type="ECO:0000313" key="3">
    <source>
        <dbReference type="Proteomes" id="UP000789901"/>
    </source>
</evidence>
<sequence length="39" mass="4158">MSEGRVGSLGAVPRLASLIVPVVLLLLAIKNNEKRVSKE</sequence>
<name>A0ABN7UGN0_GIGMA</name>
<feature type="transmembrane region" description="Helical" evidence="1">
    <location>
        <begin position="12"/>
        <end position="29"/>
    </location>
</feature>
<keyword evidence="1" id="KW-0812">Transmembrane</keyword>
<comment type="caution">
    <text evidence="2">The sequence shown here is derived from an EMBL/GenBank/DDBJ whole genome shotgun (WGS) entry which is preliminary data.</text>
</comment>
<reference evidence="2 3" key="1">
    <citation type="submission" date="2021-06" db="EMBL/GenBank/DDBJ databases">
        <authorList>
            <person name="Kallberg Y."/>
            <person name="Tangrot J."/>
            <person name="Rosling A."/>
        </authorList>
    </citation>
    <scope>NUCLEOTIDE SEQUENCE [LARGE SCALE GENOMIC DNA]</scope>
    <source>
        <strain evidence="2 3">120-4 pot B 10/14</strain>
    </source>
</reference>
<dbReference type="EMBL" id="CAJVQB010002928">
    <property type="protein sequence ID" value="CAG8592076.1"/>
    <property type="molecule type" value="Genomic_DNA"/>
</dbReference>
<protein>
    <submittedName>
        <fullName evidence="2">32759_t:CDS:1</fullName>
    </submittedName>
</protein>
<accession>A0ABN7UGN0</accession>
<keyword evidence="1" id="KW-0472">Membrane</keyword>
<keyword evidence="1" id="KW-1133">Transmembrane helix</keyword>
<keyword evidence="3" id="KW-1185">Reference proteome</keyword>
<dbReference type="Proteomes" id="UP000789901">
    <property type="component" value="Unassembled WGS sequence"/>
</dbReference>
<evidence type="ECO:0000313" key="2">
    <source>
        <dbReference type="EMBL" id="CAG8592076.1"/>
    </source>
</evidence>
<proteinExistence type="predicted"/>
<organism evidence="2 3">
    <name type="scientific">Gigaspora margarita</name>
    <dbReference type="NCBI Taxonomy" id="4874"/>
    <lineage>
        <taxon>Eukaryota</taxon>
        <taxon>Fungi</taxon>
        <taxon>Fungi incertae sedis</taxon>
        <taxon>Mucoromycota</taxon>
        <taxon>Glomeromycotina</taxon>
        <taxon>Glomeromycetes</taxon>
        <taxon>Diversisporales</taxon>
        <taxon>Gigasporaceae</taxon>
        <taxon>Gigaspora</taxon>
    </lineage>
</organism>
<evidence type="ECO:0000256" key="1">
    <source>
        <dbReference type="SAM" id="Phobius"/>
    </source>
</evidence>
<gene>
    <name evidence="2" type="ORF">GMARGA_LOCUS6457</name>
</gene>